<dbReference type="GO" id="GO:0009409">
    <property type="term" value="P:response to cold"/>
    <property type="evidence" value="ECO:0007669"/>
    <property type="project" value="UniProtKB-ARBA"/>
</dbReference>
<proteinExistence type="inferred from homology"/>
<dbReference type="InterPro" id="IPR002777">
    <property type="entry name" value="PFD_beta-like"/>
</dbReference>
<dbReference type="Pfam" id="PF01920">
    <property type="entry name" value="Prefoldin_2"/>
    <property type="match status" value="1"/>
</dbReference>
<evidence type="ECO:0000256" key="2">
    <source>
        <dbReference type="SAM" id="Coils"/>
    </source>
</evidence>
<dbReference type="AlphaFoldDB" id="A0A9W7M3J2"/>
<dbReference type="GO" id="GO:0051082">
    <property type="term" value="F:unfolded protein binding"/>
    <property type="evidence" value="ECO:0007669"/>
    <property type="project" value="InterPro"/>
</dbReference>
<evidence type="ECO:0000313" key="4">
    <source>
        <dbReference type="Proteomes" id="UP001165190"/>
    </source>
</evidence>
<sequence>MVLTLLPIDSNRPMASDHRLELTKQIRTHEVAIAELGSLSSSRTVYQKNGHLFFRSTVQKAKSSEEKQLDQAKAKLAKLNSQ</sequence>
<dbReference type="InterPro" id="IPR009053">
    <property type="entry name" value="Prefoldin"/>
</dbReference>
<keyword evidence="2" id="KW-0175">Coiled coil</keyword>
<dbReference type="Gene3D" id="1.10.287.370">
    <property type="match status" value="1"/>
</dbReference>
<organism evidence="3 4">
    <name type="scientific">Hibiscus trionum</name>
    <name type="common">Flower of an hour</name>
    <dbReference type="NCBI Taxonomy" id="183268"/>
    <lineage>
        <taxon>Eukaryota</taxon>
        <taxon>Viridiplantae</taxon>
        <taxon>Streptophyta</taxon>
        <taxon>Embryophyta</taxon>
        <taxon>Tracheophyta</taxon>
        <taxon>Spermatophyta</taxon>
        <taxon>Magnoliopsida</taxon>
        <taxon>eudicotyledons</taxon>
        <taxon>Gunneridae</taxon>
        <taxon>Pentapetalae</taxon>
        <taxon>rosids</taxon>
        <taxon>malvids</taxon>
        <taxon>Malvales</taxon>
        <taxon>Malvaceae</taxon>
        <taxon>Malvoideae</taxon>
        <taxon>Hibiscus</taxon>
    </lineage>
</organism>
<evidence type="ECO:0000313" key="3">
    <source>
        <dbReference type="EMBL" id="GMI84575.1"/>
    </source>
</evidence>
<protein>
    <submittedName>
        <fullName evidence="3">Uncharacterized protein</fullName>
    </submittedName>
</protein>
<dbReference type="GO" id="GO:0006457">
    <property type="term" value="P:protein folding"/>
    <property type="evidence" value="ECO:0007669"/>
    <property type="project" value="InterPro"/>
</dbReference>
<dbReference type="EMBL" id="BSYR01000020">
    <property type="protein sequence ID" value="GMI84575.1"/>
    <property type="molecule type" value="Genomic_DNA"/>
</dbReference>
<dbReference type="GO" id="GO:0016272">
    <property type="term" value="C:prefoldin complex"/>
    <property type="evidence" value="ECO:0007669"/>
    <property type="project" value="InterPro"/>
</dbReference>
<dbReference type="SUPFAM" id="SSF46579">
    <property type="entry name" value="Prefoldin"/>
    <property type="match status" value="1"/>
</dbReference>
<reference evidence="3" key="1">
    <citation type="submission" date="2023-05" db="EMBL/GenBank/DDBJ databases">
        <title>Genome and transcriptome analyses reveal genes involved in the formation of fine ridges on petal epidermal cells in Hibiscus trionum.</title>
        <authorList>
            <person name="Koshimizu S."/>
            <person name="Masuda S."/>
            <person name="Ishii T."/>
            <person name="Shirasu K."/>
            <person name="Hoshino A."/>
            <person name="Arita M."/>
        </authorList>
    </citation>
    <scope>NUCLEOTIDE SEQUENCE</scope>
    <source>
        <strain evidence="3">Hamamatsu line</strain>
    </source>
</reference>
<evidence type="ECO:0000256" key="1">
    <source>
        <dbReference type="ARBA" id="ARBA00008045"/>
    </source>
</evidence>
<comment type="similarity">
    <text evidence="1">Belongs to the prefoldin subunit beta family.</text>
</comment>
<feature type="coiled-coil region" evidence="2">
    <location>
        <begin position="55"/>
        <end position="82"/>
    </location>
</feature>
<accession>A0A9W7M3J2</accession>
<keyword evidence="4" id="KW-1185">Reference proteome</keyword>
<gene>
    <name evidence="3" type="ORF">HRI_002126800</name>
</gene>
<name>A0A9W7M3J2_HIBTR</name>
<dbReference type="Proteomes" id="UP001165190">
    <property type="component" value="Unassembled WGS sequence"/>
</dbReference>
<dbReference type="OrthoDB" id="1894836at2759"/>
<comment type="caution">
    <text evidence="3">The sequence shown here is derived from an EMBL/GenBank/DDBJ whole genome shotgun (WGS) entry which is preliminary data.</text>
</comment>